<dbReference type="InterPro" id="IPR036412">
    <property type="entry name" value="HAD-like_sf"/>
</dbReference>
<dbReference type="Pfam" id="PF13242">
    <property type="entry name" value="Hydrolase_like"/>
    <property type="match status" value="1"/>
</dbReference>
<keyword evidence="2" id="KW-1185">Reference proteome</keyword>
<dbReference type="Proteomes" id="UP000002630">
    <property type="component" value="Linkage Group LG26"/>
</dbReference>
<dbReference type="EMBL" id="FN649047">
    <property type="protein sequence ID" value="CBN77932.1"/>
    <property type="molecule type" value="Genomic_DNA"/>
</dbReference>
<dbReference type="AlphaFoldDB" id="D8LT61"/>
<name>D8LT61_ECTSI</name>
<dbReference type="eggNOG" id="KOG3085">
    <property type="taxonomic scope" value="Eukaryota"/>
</dbReference>
<dbReference type="STRING" id="2880.D8LT61"/>
<dbReference type="NCBIfam" id="TIGR01549">
    <property type="entry name" value="HAD-SF-IA-v1"/>
    <property type="match status" value="1"/>
</dbReference>
<dbReference type="SUPFAM" id="SSF56784">
    <property type="entry name" value="HAD-like"/>
    <property type="match status" value="1"/>
</dbReference>
<dbReference type="InterPro" id="IPR044924">
    <property type="entry name" value="HAD-SF_hydro_IA_REG-2-like_cap"/>
</dbReference>
<dbReference type="InterPro" id="IPR006439">
    <property type="entry name" value="HAD-SF_hydro_IA"/>
</dbReference>
<evidence type="ECO:0000313" key="2">
    <source>
        <dbReference type="Proteomes" id="UP000002630"/>
    </source>
</evidence>
<dbReference type="InterPro" id="IPR051828">
    <property type="entry name" value="HAD-like_hydrolase_domain"/>
</dbReference>
<dbReference type="OMA" id="WWRQLIA"/>
<dbReference type="InterPro" id="IPR023214">
    <property type="entry name" value="HAD_sf"/>
</dbReference>
<dbReference type="InParanoid" id="D8LT61"/>
<dbReference type="Gene3D" id="3.40.50.1000">
    <property type="entry name" value="HAD superfamily/HAD-like"/>
    <property type="match status" value="1"/>
</dbReference>
<sequence length="316" mass="33840">MLGSRLAFASAAVKWSHLPVSTPPPSTRRLLTMRAGPDVLCLDCTGTIMRIKGSMPRLYLGVLEDRLGVSEGGLPDKVSEQDLLDSFRASLKRRSKELPCFGTGVMSSEDWWAEVVMATFRGAGVSDETLGISQEGGRGGGGGGGGARGGRVFDDVFDRLFHDVFTSTTAWELVPGAEEVLEDLRAWVGEDGGPRALGAVSNFDERLHPLLKNLGVYDSFDFVLTSRECGSEKPEPHMFLEALKRAGSSGGGDGDGRGVIVGDTFRTDVLGARSVGWDAVLITRGKDPATEEEQDTKHYARVNDLRGVPAALGRGR</sequence>
<accession>D8LT61</accession>
<proteinExistence type="predicted"/>
<reference evidence="1 2" key="1">
    <citation type="journal article" date="2010" name="Nature">
        <title>The Ectocarpus genome and the independent evolution of multicellularity in brown algae.</title>
        <authorList>
            <person name="Cock J.M."/>
            <person name="Sterck L."/>
            <person name="Rouze P."/>
            <person name="Scornet D."/>
            <person name="Allen A.E."/>
            <person name="Amoutzias G."/>
            <person name="Anthouard V."/>
            <person name="Artiguenave F."/>
            <person name="Aury J.M."/>
            <person name="Badger J.H."/>
            <person name="Beszteri B."/>
            <person name="Billiau K."/>
            <person name="Bonnet E."/>
            <person name="Bothwell J.H."/>
            <person name="Bowler C."/>
            <person name="Boyen C."/>
            <person name="Brownlee C."/>
            <person name="Carrano C.J."/>
            <person name="Charrier B."/>
            <person name="Cho G.Y."/>
            <person name="Coelho S.M."/>
            <person name="Collen J."/>
            <person name="Corre E."/>
            <person name="Da Silva C."/>
            <person name="Delage L."/>
            <person name="Delaroque N."/>
            <person name="Dittami S.M."/>
            <person name="Doulbeau S."/>
            <person name="Elias M."/>
            <person name="Farnham G."/>
            <person name="Gachon C.M."/>
            <person name="Gschloessl B."/>
            <person name="Heesch S."/>
            <person name="Jabbari K."/>
            <person name="Jubin C."/>
            <person name="Kawai H."/>
            <person name="Kimura K."/>
            <person name="Kloareg B."/>
            <person name="Kupper F.C."/>
            <person name="Lang D."/>
            <person name="Le Bail A."/>
            <person name="Leblanc C."/>
            <person name="Lerouge P."/>
            <person name="Lohr M."/>
            <person name="Lopez P.J."/>
            <person name="Martens C."/>
            <person name="Maumus F."/>
            <person name="Michel G."/>
            <person name="Miranda-Saavedra D."/>
            <person name="Morales J."/>
            <person name="Moreau H."/>
            <person name="Motomura T."/>
            <person name="Nagasato C."/>
            <person name="Napoli C.A."/>
            <person name="Nelson D.R."/>
            <person name="Nyvall-Collen P."/>
            <person name="Peters A.F."/>
            <person name="Pommier C."/>
            <person name="Potin P."/>
            <person name="Poulain J."/>
            <person name="Quesneville H."/>
            <person name="Read B."/>
            <person name="Rensing S.A."/>
            <person name="Ritter A."/>
            <person name="Rousvoal S."/>
            <person name="Samanta M."/>
            <person name="Samson G."/>
            <person name="Schroeder D.C."/>
            <person name="Segurens B."/>
            <person name="Strittmatter M."/>
            <person name="Tonon T."/>
            <person name="Tregear J.W."/>
            <person name="Valentin K."/>
            <person name="von Dassow P."/>
            <person name="Yamagishi T."/>
            <person name="Van de Peer Y."/>
            <person name="Wincker P."/>
        </authorList>
    </citation>
    <scope>NUCLEOTIDE SEQUENCE [LARGE SCALE GENOMIC DNA]</scope>
    <source>
        <strain evidence="2">Ec32 / CCAP1310/4</strain>
    </source>
</reference>
<dbReference type="EMBL" id="FN649751">
    <property type="protein sequence ID" value="CBN77932.1"/>
    <property type="molecule type" value="Genomic_DNA"/>
</dbReference>
<evidence type="ECO:0000313" key="1">
    <source>
        <dbReference type="EMBL" id="CBN77932.1"/>
    </source>
</evidence>
<dbReference type="Gene3D" id="1.10.150.720">
    <property type="entry name" value="Haloacid dehalogenase-like hydrolase"/>
    <property type="match status" value="1"/>
</dbReference>
<protein>
    <submittedName>
        <fullName evidence="1">Haloacid dehalogenase-like hydrolase</fullName>
    </submittedName>
</protein>
<dbReference type="PANTHER" id="PTHR46191">
    <property type="match status" value="1"/>
</dbReference>
<dbReference type="GO" id="GO:0016787">
    <property type="term" value="F:hydrolase activity"/>
    <property type="evidence" value="ECO:0007669"/>
    <property type="project" value="UniProtKB-KW"/>
</dbReference>
<dbReference type="OrthoDB" id="188039at2759"/>
<gene>
    <name evidence="1" type="ORF">Esi_0081_0006</name>
</gene>
<organism evidence="1 2">
    <name type="scientific">Ectocarpus siliculosus</name>
    <name type="common">Brown alga</name>
    <name type="synonym">Conferva siliculosa</name>
    <dbReference type="NCBI Taxonomy" id="2880"/>
    <lineage>
        <taxon>Eukaryota</taxon>
        <taxon>Sar</taxon>
        <taxon>Stramenopiles</taxon>
        <taxon>Ochrophyta</taxon>
        <taxon>PX clade</taxon>
        <taxon>Phaeophyceae</taxon>
        <taxon>Ectocarpales</taxon>
        <taxon>Ectocarpaceae</taxon>
        <taxon>Ectocarpus</taxon>
    </lineage>
</organism>
<dbReference type="PANTHER" id="PTHR46191:SF2">
    <property type="entry name" value="HALOACID DEHALOGENASE-LIKE HYDROLASE DOMAIN-CONTAINING PROTEIN 3"/>
    <property type="match status" value="1"/>
</dbReference>